<dbReference type="PROSITE" id="PS50110">
    <property type="entry name" value="RESPONSE_REGULATORY"/>
    <property type="match status" value="1"/>
</dbReference>
<dbReference type="CDD" id="cd00383">
    <property type="entry name" value="trans_reg_C"/>
    <property type="match status" value="1"/>
</dbReference>
<dbReference type="RefSeq" id="WP_138235674.1">
    <property type="nucleotide sequence ID" value="NZ_CP185860.1"/>
</dbReference>
<proteinExistence type="predicted"/>
<dbReference type="Proteomes" id="UP000306791">
    <property type="component" value="Unassembled WGS sequence"/>
</dbReference>
<dbReference type="InterPro" id="IPR039420">
    <property type="entry name" value="WalR-like"/>
</dbReference>
<sequence length="228" mass="25950">MHDKQILLLEGKGNPERSPREFLIKQGFSVQQLADGSPLKFTFDTIEYDVVLWNSDAINTEKLEIIRHIRRSFVGPLLIISSQNNTKIQLDAFESGADDFIITPVDSRVLLARIHVCLKRATHLAPKKSIVQIQNLTVNHAERSAKIGGQLLPLSTGEFEILWLLVSHPKRLLSRDFLFVHALGRQYDGLDRAVDRRVSRLRKKLEKRPELSLTVRTVWGQGYILAAI</sequence>
<evidence type="ECO:0000256" key="4">
    <source>
        <dbReference type="PROSITE-ProRule" id="PRU00169"/>
    </source>
</evidence>
<dbReference type="SUPFAM" id="SSF46894">
    <property type="entry name" value="C-terminal effector domain of the bipartite response regulators"/>
    <property type="match status" value="1"/>
</dbReference>
<keyword evidence="1" id="KW-0805">Transcription regulation</keyword>
<dbReference type="Pfam" id="PF00486">
    <property type="entry name" value="Trans_reg_C"/>
    <property type="match status" value="1"/>
</dbReference>
<reference evidence="8 9" key="1">
    <citation type="submission" date="2019-05" db="EMBL/GenBank/DDBJ databases">
        <title>Microbulbifer harenosus sp. nov., an alginate-degrading bacterium isolated from coastal sand.</title>
        <authorList>
            <person name="Huang H."/>
            <person name="Mo K."/>
            <person name="Bao S."/>
        </authorList>
    </citation>
    <scope>NUCLEOTIDE SEQUENCE [LARGE SCALE GENOMIC DNA]</scope>
    <source>
        <strain evidence="8 9">HB161719</strain>
    </source>
</reference>
<evidence type="ECO:0000313" key="9">
    <source>
        <dbReference type="Proteomes" id="UP000306791"/>
    </source>
</evidence>
<protein>
    <submittedName>
        <fullName evidence="8">Response regulator transcription factor</fullName>
    </submittedName>
</protein>
<dbReference type="Gene3D" id="1.10.10.10">
    <property type="entry name" value="Winged helix-like DNA-binding domain superfamily/Winged helix DNA-binding domain"/>
    <property type="match status" value="1"/>
</dbReference>
<dbReference type="InterPro" id="IPR001867">
    <property type="entry name" value="OmpR/PhoB-type_DNA-bd"/>
</dbReference>
<evidence type="ECO:0000256" key="2">
    <source>
        <dbReference type="ARBA" id="ARBA00023125"/>
    </source>
</evidence>
<evidence type="ECO:0000256" key="5">
    <source>
        <dbReference type="PROSITE-ProRule" id="PRU01091"/>
    </source>
</evidence>
<dbReference type="Gene3D" id="3.40.50.2300">
    <property type="match status" value="1"/>
</dbReference>
<keyword evidence="9" id="KW-1185">Reference proteome</keyword>
<feature type="domain" description="Response regulatory" evidence="6">
    <location>
        <begin position="5"/>
        <end position="118"/>
    </location>
</feature>
<comment type="caution">
    <text evidence="4">Lacks conserved residue(s) required for the propagation of feature annotation.</text>
</comment>
<keyword evidence="3" id="KW-0804">Transcription</keyword>
<evidence type="ECO:0000256" key="3">
    <source>
        <dbReference type="ARBA" id="ARBA00023163"/>
    </source>
</evidence>
<dbReference type="InterPro" id="IPR016032">
    <property type="entry name" value="Sig_transdc_resp-reg_C-effctor"/>
</dbReference>
<feature type="domain" description="OmpR/PhoB-type" evidence="7">
    <location>
        <begin position="128"/>
        <end position="227"/>
    </location>
</feature>
<dbReference type="InterPro" id="IPR036388">
    <property type="entry name" value="WH-like_DNA-bd_sf"/>
</dbReference>
<dbReference type="SMART" id="SM00862">
    <property type="entry name" value="Trans_reg_C"/>
    <property type="match status" value="1"/>
</dbReference>
<dbReference type="EMBL" id="VANI01000010">
    <property type="protein sequence ID" value="TLM77333.1"/>
    <property type="molecule type" value="Genomic_DNA"/>
</dbReference>
<gene>
    <name evidence="8" type="ORF">FDY93_10410</name>
</gene>
<dbReference type="PANTHER" id="PTHR48111:SF67">
    <property type="entry name" value="TRANSCRIPTIONAL REGULATORY PROTEIN TCTD"/>
    <property type="match status" value="1"/>
</dbReference>
<evidence type="ECO:0000259" key="7">
    <source>
        <dbReference type="PROSITE" id="PS51755"/>
    </source>
</evidence>
<dbReference type="SUPFAM" id="SSF52172">
    <property type="entry name" value="CheY-like"/>
    <property type="match status" value="1"/>
</dbReference>
<evidence type="ECO:0000259" key="6">
    <source>
        <dbReference type="PROSITE" id="PS50110"/>
    </source>
</evidence>
<dbReference type="PROSITE" id="PS51755">
    <property type="entry name" value="OMPR_PHOB"/>
    <property type="match status" value="1"/>
</dbReference>
<comment type="caution">
    <text evidence="8">The sequence shown here is derived from an EMBL/GenBank/DDBJ whole genome shotgun (WGS) entry which is preliminary data.</text>
</comment>
<organism evidence="8 9">
    <name type="scientific">Microbulbifer harenosus</name>
    <dbReference type="NCBI Taxonomy" id="2576840"/>
    <lineage>
        <taxon>Bacteria</taxon>
        <taxon>Pseudomonadati</taxon>
        <taxon>Pseudomonadota</taxon>
        <taxon>Gammaproteobacteria</taxon>
        <taxon>Cellvibrionales</taxon>
        <taxon>Microbulbiferaceae</taxon>
        <taxon>Microbulbifer</taxon>
    </lineage>
</organism>
<evidence type="ECO:0000256" key="1">
    <source>
        <dbReference type="ARBA" id="ARBA00023015"/>
    </source>
</evidence>
<accession>A0ABY2UIC3</accession>
<name>A0ABY2UIC3_9GAMM</name>
<dbReference type="InterPro" id="IPR011006">
    <property type="entry name" value="CheY-like_superfamily"/>
</dbReference>
<feature type="DNA-binding region" description="OmpR/PhoB-type" evidence="5">
    <location>
        <begin position="128"/>
        <end position="227"/>
    </location>
</feature>
<keyword evidence="2 5" id="KW-0238">DNA-binding</keyword>
<dbReference type="InterPro" id="IPR001789">
    <property type="entry name" value="Sig_transdc_resp-reg_receiver"/>
</dbReference>
<dbReference type="PANTHER" id="PTHR48111">
    <property type="entry name" value="REGULATOR OF RPOS"/>
    <property type="match status" value="1"/>
</dbReference>
<evidence type="ECO:0000313" key="8">
    <source>
        <dbReference type="EMBL" id="TLM77333.1"/>
    </source>
</evidence>